<dbReference type="AlphaFoldDB" id="A0AAN8ZR34"/>
<reference evidence="1 2" key="1">
    <citation type="submission" date="2023-11" db="EMBL/GenBank/DDBJ databases">
        <title>Halocaridina rubra genome assembly.</title>
        <authorList>
            <person name="Smith C."/>
        </authorList>
    </citation>
    <scope>NUCLEOTIDE SEQUENCE [LARGE SCALE GENOMIC DNA]</scope>
    <source>
        <strain evidence="1">EP-1</strain>
        <tissue evidence="1">Whole</tissue>
    </source>
</reference>
<dbReference type="Gene3D" id="3.30.420.10">
    <property type="entry name" value="Ribonuclease H-like superfamily/Ribonuclease H"/>
    <property type="match status" value="1"/>
</dbReference>
<dbReference type="Proteomes" id="UP001381693">
    <property type="component" value="Unassembled WGS sequence"/>
</dbReference>
<evidence type="ECO:0008006" key="3">
    <source>
        <dbReference type="Google" id="ProtNLM"/>
    </source>
</evidence>
<evidence type="ECO:0000313" key="2">
    <source>
        <dbReference type="Proteomes" id="UP001381693"/>
    </source>
</evidence>
<proteinExistence type="predicted"/>
<gene>
    <name evidence="1" type="ORF">SK128_025957</name>
</gene>
<keyword evidence="2" id="KW-1185">Reference proteome</keyword>
<comment type="caution">
    <text evidence="1">The sequence shown here is derived from an EMBL/GenBank/DDBJ whole genome shotgun (WGS) entry which is preliminary data.</text>
</comment>
<dbReference type="InterPro" id="IPR036397">
    <property type="entry name" value="RNaseH_sf"/>
</dbReference>
<evidence type="ECO:0000313" key="1">
    <source>
        <dbReference type="EMBL" id="KAK7063278.1"/>
    </source>
</evidence>
<name>A0AAN8ZR34_HALRR</name>
<organism evidence="1 2">
    <name type="scientific">Halocaridina rubra</name>
    <name type="common">Hawaiian red shrimp</name>
    <dbReference type="NCBI Taxonomy" id="373956"/>
    <lineage>
        <taxon>Eukaryota</taxon>
        <taxon>Metazoa</taxon>
        <taxon>Ecdysozoa</taxon>
        <taxon>Arthropoda</taxon>
        <taxon>Crustacea</taxon>
        <taxon>Multicrustacea</taxon>
        <taxon>Malacostraca</taxon>
        <taxon>Eumalacostraca</taxon>
        <taxon>Eucarida</taxon>
        <taxon>Decapoda</taxon>
        <taxon>Pleocyemata</taxon>
        <taxon>Caridea</taxon>
        <taxon>Atyoidea</taxon>
        <taxon>Atyidae</taxon>
        <taxon>Halocaridina</taxon>
    </lineage>
</organism>
<dbReference type="EMBL" id="JAXCGZ010020890">
    <property type="protein sequence ID" value="KAK7063278.1"/>
    <property type="molecule type" value="Genomic_DNA"/>
</dbReference>
<sequence length="64" mass="7166">MVTLGRCISTRGVHLDAARDMTAESFLSIFHRLCGTWSVPKQVIDDNGTNFKANTKSFLQCCSW</sequence>
<accession>A0AAN8ZR34</accession>
<protein>
    <recommendedName>
        <fullName evidence="3">Integrase catalytic domain-containing protein</fullName>
    </recommendedName>
</protein>
<dbReference type="GO" id="GO:0003676">
    <property type="term" value="F:nucleic acid binding"/>
    <property type="evidence" value="ECO:0007669"/>
    <property type="project" value="InterPro"/>
</dbReference>